<gene>
    <name evidence="3" type="ORF">BKA08_002577</name>
</gene>
<sequence>MAGGVRRAPERERGAAAVEFALVVPLLLVLVFGIISYGYMLSFRQSISQAAAEGARAAALAPPTVSDRAPIAFAAIQSVLGVPCNSGYLSCVAAPDSACGCIDVTVSWDYAGDPSKPKLVYDFALPATLSYTASSTLGS</sequence>
<proteinExistence type="predicted"/>
<evidence type="ECO:0000259" key="2">
    <source>
        <dbReference type="Pfam" id="PF07811"/>
    </source>
</evidence>
<feature type="transmembrane region" description="Helical" evidence="1">
    <location>
        <begin position="20"/>
        <end position="40"/>
    </location>
</feature>
<dbReference type="AlphaFoldDB" id="A0A7Y9F2I4"/>
<organism evidence="3 4">
    <name type="scientific">Nocardioides marinisabuli</name>
    <dbReference type="NCBI Taxonomy" id="419476"/>
    <lineage>
        <taxon>Bacteria</taxon>
        <taxon>Bacillati</taxon>
        <taxon>Actinomycetota</taxon>
        <taxon>Actinomycetes</taxon>
        <taxon>Propionibacteriales</taxon>
        <taxon>Nocardioidaceae</taxon>
        <taxon>Nocardioides</taxon>
    </lineage>
</organism>
<dbReference type="Pfam" id="PF07811">
    <property type="entry name" value="TadE"/>
    <property type="match status" value="1"/>
</dbReference>
<keyword evidence="1" id="KW-0472">Membrane</keyword>
<dbReference type="InterPro" id="IPR012495">
    <property type="entry name" value="TadE-like_dom"/>
</dbReference>
<accession>A0A7Y9F2I4</accession>
<dbReference type="EMBL" id="JACCBE010000001">
    <property type="protein sequence ID" value="NYD58339.1"/>
    <property type="molecule type" value="Genomic_DNA"/>
</dbReference>
<dbReference type="RefSeq" id="WP_179615970.1">
    <property type="nucleotide sequence ID" value="NZ_CP059163.1"/>
</dbReference>
<evidence type="ECO:0000256" key="1">
    <source>
        <dbReference type="SAM" id="Phobius"/>
    </source>
</evidence>
<evidence type="ECO:0000313" key="4">
    <source>
        <dbReference type="Proteomes" id="UP000516957"/>
    </source>
</evidence>
<protein>
    <submittedName>
        <fullName evidence="3">Flp pilus assembly protein TadG</fullName>
    </submittedName>
</protein>
<name>A0A7Y9F2I4_9ACTN</name>
<dbReference type="Proteomes" id="UP000516957">
    <property type="component" value="Unassembled WGS sequence"/>
</dbReference>
<keyword evidence="1" id="KW-1133">Transmembrane helix</keyword>
<evidence type="ECO:0000313" key="3">
    <source>
        <dbReference type="EMBL" id="NYD58339.1"/>
    </source>
</evidence>
<keyword evidence="1" id="KW-0812">Transmembrane</keyword>
<feature type="domain" description="TadE-like" evidence="2">
    <location>
        <begin position="14"/>
        <end position="56"/>
    </location>
</feature>
<comment type="caution">
    <text evidence="3">The sequence shown here is derived from an EMBL/GenBank/DDBJ whole genome shotgun (WGS) entry which is preliminary data.</text>
</comment>
<keyword evidence="4" id="KW-1185">Reference proteome</keyword>
<reference evidence="3 4" key="1">
    <citation type="submission" date="2020-07" db="EMBL/GenBank/DDBJ databases">
        <title>Sequencing the genomes of 1000 actinobacteria strains.</title>
        <authorList>
            <person name="Klenk H.-P."/>
        </authorList>
    </citation>
    <scope>NUCLEOTIDE SEQUENCE [LARGE SCALE GENOMIC DNA]</scope>
    <source>
        <strain evidence="3 4">DSM 18965</strain>
    </source>
</reference>